<dbReference type="InterPro" id="IPR019410">
    <property type="entry name" value="Methyltransf_16"/>
</dbReference>
<organism evidence="10 11">
    <name type="scientific">Lingula anatina</name>
    <name type="common">Brachiopod</name>
    <name type="synonym">Lingula unguis</name>
    <dbReference type="NCBI Taxonomy" id="7574"/>
    <lineage>
        <taxon>Eukaryota</taxon>
        <taxon>Metazoa</taxon>
        <taxon>Spiralia</taxon>
        <taxon>Lophotrochozoa</taxon>
        <taxon>Brachiopoda</taxon>
        <taxon>Linguliformea</taxon>
        <taxon>Lingulata</taxon>
        <taxon>Lingulida</taxon>
        <taxon>Linguloidea</taxon>
        <taxon>Lingulidae</taxon>
        <taxon>Lingula</taxon>
    </lineage>
</organism>
<dbReference type="Gene3D" id="3.40.50.150">
    <property type="entry name" value="Vaccinia Virus protein VP39"/>
    <property type="match status" value="1"/>
</dbReference>
<keyword evidence="8" id="KW-0539">Nucleus</keyword>
<keyword evidence="10" id="KW-1185">Reference proteome</keyword>
<comment type="subcellular location">
    <subcellularLocation>
        <location evidence="2">Cytoplasm</location>
    </subcellularLocation>
    <subcellularLocation>
        <location evidence="1">Nucleus</location>
    </subcellularLocation>
</comment>
<evidence type="ECO:0000313" key="11">
    <source>
        <dbReference type="RefSeq" id="XP_013398728.1"/>
    </source>
</evidence>
<dbReference type="GO" id="GO:0032259">
    <property type="term" value="P:methylation"/>
    <property type="evidence" value="ECO:0007669"/>
    <property type="project" value="UniProtKB-KW"/>
</dbReference>
<dbReference type="KEGG" id="lak:106165172"/>
<dbReference type="GO" id="GO:0005737">
    <property type="term" value="C:cytoplasm"/>
    <property type="evidence" value="ECO:0007669"/>
    <property type="project" value="UniProtKB-SubCell"/>
</dbReference>
<protein>
    <recommendedName>
        <fullName evidence="3">protein-histidine N-methyltransferase</fullName>
        <ecNumber evidence="3">2.1.1.85</ecNumber>
    </recommendedName>
</protein>
<keyword evidence="5 11" id="KW-0489">Methyltransferase</keyword>
<evidence type="ECO:0000256" key="4">
    <source>
        <dbReference type="ARBA" id="ARBA00022490"/>
    </source>
</evidence>
<dbReference type="FunCoup" id="A0A1S3IKW4">
    <property type="interactions" value="2781"/>
</dbReference>
<dbReference type="InterPro" id="IPR029063">
    <property type="entry name" value="SAM-dependent_MTases_sf"/>
</dbReference>
<dbReference type="AlphaFoldDB" id="A0A1S3IKW4"/>
<dbReference type="Pfam" id="PF10294">
    <property type="entry name" value="Methyltransf_16"/>
    <property type="match status" value="1"/>
</dbReference>
<dbReference type="OrthoDB" id="1723750at2759"/>
<evidence type="ECO:0000256" key="2">
    <source>
        <dbReference type="ARBA" id="ARBA00004496"/>
    </source>
</evidence>
<dbReference type="OMA" id="FQSESVW"/>
<keyword evidence="7" id="KW-0949">S-adenosyl-L-methionine</keyword>
<dbReference type="PANTHER" id="PTHR14614">
    <property type="entry name" value="HEPATOCELLULAR CARCINOMA-ASSOCIATED ANTIGEN"/>
    <property type="match status" value="1"/>
</dbReference>
<dbReference type="GeneID" id="106165172"/>
<name>A0A1S3IKW4_LINAN</name>
<dbReference type="SUPFAM" id="SSF53335">
    <property type="entry name" value="S-adenosyl-L-methionine-dependent methyltransferases"/>
    <property type="match status" value="1"/>
</dbReference>
<keyword evidence="6" id="KW-0808">Transferase</keyword>
<dbReference type="EC" id="2.1.1.85" evidence="3"/>
<dbReference type="RefSeq" id="XP_013398728.1">
    <property type="nucleotide sequence ID" value="XM_013543274.2"/>
</dbReference>
<evidence type="ECO:0000256" key="5">
    <source>
        <dbReference type="ARBA" id="ARBA00022603"/>
    </source>
</evidence>
<dbReference type="STRING" id="7574.A0A1S3IKW4"/>
<comment type="similarity">
    <text evidence="9">Belongs to the methyltransferase superfamily. METTL18 family.</text>
</comment>
<evidence type="ECO:0000256" key="9">
    <source>
        <dbReference type="ARBA" id="ARBA00038126"/>
    </source>
</evidence>
<keyword evidence="4" id="KW-0963">Cytoplasm</keyword>
<dbReference type="GO" id="GO:0018064">
    <property type="term" value="F:protein-L-histidine N-tele-methyltransferase activity"/>
    <property type="evidence" value="ECO:0007669"/>
    <property type="project" value="UniProtKB-EC"/>
</dbReference>
<dbReference type="InParanoid" id="A0A1S3IKW4"/>
<gene>
    <name evidence="11" type="primary">LOC106165172</name>
</gene>
<evidence type="ECO:0000256" key="8">
    <source>
        <dbReference type="ARBA" id="ARBA00023242"/>
    </source>
</evidence>
<proteinExistence type="inferred from homology"/>
<evidence type="ECO:0000256" key="6">
    <source>
        <dbReference type="ARBA" id="ARBA00022679"/>
    </source>
</evidence>
<evidence type="ECO:0000256" key="1">
    <source>
        <dbReference type="ARBA" id="ARBA00004123"/>
    </source>
</evidence>
<accession>A0A1S3IKW4</accession>
<reference evidence="11" key="1">
    <citation type="submission" date="2025-08" db="UniProtKB">
        <authorList>
            <consortium name="RefSeq"/>
        </authorList>
    </citation>
    <scope>IDENTIFICATION</scope>
    <source>
        <tissue evidence="11">Gonads</tissue>
    </source>
</reference>
<evidence type="ECO:0000313" key="10">
    <source>
        <dbReference type="Proteomes" id="UP000085678"/>
    </source>
</evidence>
<evidence type="ECO:0000256" key="7">
    <source>
        <dbReference type="ARBA" id="ARBA00022691"/>
    </source>
</evidence>
<dbReference type="Proteomes" id="UP000085678">
    <property type="component" value="Unplaced"/>
</dbReference>
<dbReference type="PANTHER" id="PTHR14614:SF39">
    <property type="entry name" value="HISTIDINE PROTEIN METHYLTRANSFERASE 1 HOMOLOG"/>
    <property type="match status" value="1"/>
</dbReference>
<sequence length="292" mass="32754">MAFRFNFNQDDSGIAEEVNGGVVPVLEKKAEMLAVAEAVELEYEEEKLQLEDVAMETLTTSEGEEVKYCSAEDIQDRLNQEKTDSVIVRANSSNSDLIPHVYEGGLKVWECSVDLTHYLSGLKLAFRGLKVLELGCGAGLPGLYTYCQGALVDFQDYNKEVLQYVTMCNVFLNTPPDHGEWCRERCGYYAGDWSMVLQLLNSRNKKYDLILTSETIYSLESQQSLLSCLQELIKDDGDIYVAAKTCYFGVGGSTQNFQDLVSKNAVLDVEVVKTFTDGVQREILHLKPKKRS</sequence>
<evidence type="ECO:0000256" key="3">
    <source>
        <dbReference type="ARBA" id="ARBA00012533"/>
    </source>
</evidence>
<dbReference type="GO" id="GO:0005634">
    <property type="term" value="C:nucleus"/>
    <property type="evidence" value="ECO:0007669"/>
    <property type="project" value="UniProtKB-SubCell"/>
</dbReference>